<accession>A0A7W8MVT6</accession>
<dbReference type="Proteomes" id="UP000520011">
    <property type="component" value="Unassembled WGS sequence"/>
</dbReference>
<keyword evidence="1" id="KW-0812">Transmembrane</keyword>
<feature type="transmembrane region" description="Helical" evidence="1">
    <location>
        <begin position="139"/>
        <end position="158"/>
    </location>
</feature>
<dbReference type="AlphaFoldDB" id="A0A7W8MVT6"/>
<evidence type="ECO:0000313" key="4">
    <source>
        <dbReference type="Proteomes" id="UP000520011"/>
    </source>
</evidence>
<feature type="transmembrane region" description="Helical" evidence="1">
    <location>
        <begin position="58"/>
        <end position="75"/>
    </location>
</feature>
<feature type="transmembrane region" description="Helical" evidence="1">
    <location>
        <begin position="111"/>
        <end position="133"/>
    </location>
</feature>
<feature type="transmembrane region" description="Helical" evidence="1">
    <location>
        <begin position="7"/>
        <end position="26"/>
    </location>
</feature>
<name>A0A7W8MVT6_9BACL</name>
<dbReference type="Pfam" id="PF18917">
    <property type="entry name" value="LiaI-LiaF-like_TM1"/>
    <property type="match status" value="1"/>
</dbReference>
<sequence>MKKHGIFSGIVLIGLGIYFLSAQLPLPFLKLFQGWPTLLVIFGAALLGQAYSGREYQHIFPGVLLFGFGLHFLLIQSLKSWPNKTGMLFLIVALAFLLSSRKMKSGFVQSLLFFVLAFVMLFSDRFNYFFHIIETSISFVWKFWPLVFIIFGIYILFVKKK</sequence>
<keyword evidence="4" id="KW-1185">Reference proteome</keyword>
<feature type="transmembrane region" description="Helical" evidence="1">
    <location>
        <begin position="32"/>
        <end position="51"/>
    </location>
</feature>
<keyword evidence="1" id="KW-1133">Transmembrane helix</keyword>
<feature type="transmembrane region" description="Helical" evidence="1">
    <location>
        <begin position="81"/>
        <end position="99"/>
    </location>
</feature>
<keyword evidence="1" id="KW-0472">Membrane</keyword>
<feature type="domain" description="LiaI-LiaF-like transmembrane region" evidence="2">
    <location>
        <begin position="6"/>
        <end position="47"/>
    </location>
</feature>
<evidence type="ECO:0000256" key="1">
    <source>
        <dbReference type="SAM" id="Phobius"/>
    </source>
</evidence>
<dbReference type="EMBL" id="JACHEP010000007">
    <property type="protein sequence ID" value="MBB5324596.1"/>
    <property type="molecule type" value="Genomic_DNA"/>
</dbReference>
<organism evidence="3 4">
    <name type="scientific">Anoxybacteroides tepidamans</name>
    <dbReference type="NCBI Taxonomy" id="265948"/>
    <lineage>
        <taxon>Bacteria</taxon>
        <taxon>Bacillati</taxon>
        <taxon>Bacillota</taxon>
        <taxon>Bacilli</taxon>
        <taxon>Bacillales</taxon>
        <taxon>Anoxybacillaceae</taxon>
        <taxon>Anoxybacteroides</taxon>
    </lineage>
</organism>
<protein>
    <recommendedName>
        <fullName evidence="2">LiaI-LiaF-like transmembrane region domain-containing protein</fullName>
    </recommendedName>
</protein>
<proteinExistence type="predicted"/>
<evidence type="ECO:0000313" key="3">
    <source>
        <dbReference type="EMBL" id="MBB5324596.1"/>
    </source>
</evidence>
<reference evidence="3 4" key="1">
    <citation type="submission" date="2020-08" db="EMBL/GenBank/DDBJ databases">
        <title>Genomic Encyclopedia of Type Strains, Phase IV (KMG-IV): sequencing the most valuable type-strain genomes for metagenomic binning, comparative biology and taxonomic classification.</title>
        <authorList>
            <person name="Goeker M."/>
        </authorList>
    </citation>
    <scope>NUCLEOTIDE SEQUENCE [LARGE SCALE GENOMIC DNA]</scope>
    <source>
        <strain evidence="3 4">DSM 16325</strain>
    </source>
</reference>
<evidence type="ECO:0000259" key="2">
    <source>
        <dbReference type="Pfam" id="PF18917"/>
    </source>
</evidence>
<dbReference type="InterPro" id="IPR043726">
    <property type="entry name" value="LiaI-LiaF-like_TM1"/>
</dbReference>
<comment type="caution">
    <text evidence="3">The sequence shown here is derived from an EMBL/GenBank/DDBJ whole genome shotgun (WGS) entry which is preliminary data.</text>
</comment>
<gene>
    <name evidence="3" type="ORF">HNQ34_001693</name>
</gene>
<dbReference type="RefSeq" id="WP_183253455.1">
    <property type="nucleotide sequence ID" value="NZ_JACHEP010000007.1"/>
</dbReference>